<dbReference type="Gene3D" id="3.30.300.30">
    <property type="match status" value="1"/>
</dbReference>
<dbReference type="GO" id="GO:0031956">
    <property type="term" value="F:medium-chain fatty acid-CoA ligase activity"/>
    <property type="evidence" value="ECO:0007669"/>
    <property type="project" value="TreeGrafter"/>
</dbReference>
<feature type="domain" description="AMP-binding enzyme C-terminal" evidence="3">
    <location>
        <begin position="474"/>
        <end position="548"/>
    </location>
</feature>
<evidence type="ECO:0000259" key="3">
    <source>
        <dbReference type="Pfam" id="PF13193"/>
    </source>
</evidence>
<keyword evidence="5" id="KW-1185">Reference proteome</keyword>
<evidence type="ECO:0000313" key="5">
    <source>
        <dbReference type="Proteomes" id="UP000410492"/>
    </source>
</evidence>
<evidence type="ECO:0000313" key="4">
    <source>
        <dbReference type="EMBL" id="VEN42059.1"/>
    </source>
</evidence>
<dbReference type="InterPro" id="IPR020845">
    <property type="entry name" value="AMP-binding_CS"/>
</dbReference>
<gene>
    <name evidence="4" type="ORF">CALMAC_LOCUS5675</name>
</gene>
<sequence>MAKITGSCILIRKMFRQVLRLSPVKVFIRSFSKSQDVHVAPLFEYARNFEHKVAIYDQNGKHTFGSIYEKARSLSAQIAKKLGSGNNERVLFLCPNNVNYVVVLWGIWMAGHTAVPLSHLHPENVLHYYVRDTNSKLLIATPGYEAVIKPVAEQNQTKLHIVKHESSFANHDQTFAAISENDNNAFILYTSGTTGNPKGVVHTHRNVWVQTKTLVDAWKWSPEDVILHTLPLHHVHGTVCALFGPLFSGASTVMMPRFSPDVVWDHLLGNKGQKITVFMAVPTIYSKLIDEFEKTYKSNKEYIRSYLKNNVRLMVSGSAPLPVPLYEKWYEITGHRLLERYGMTEMGICLSNEYDSNREPGYVGVPLPGVSIRLADSNDNHKILLECYNDGEKLKFCKPITEDFSGALLVKGANVFKEYYNKPEATKKEFTEDGWFITGDTCQYSHEKMKFKILGRTSVDIIKSGGYKISALQIETKLLAHPEIKDIAVVGLKDATWGEKIAALVVLEENSNLTLDGLRQWASEYLPKYSLPTVLKTVEVIPKNAMGKVNKKELIKEVFDK</sequence>
<organism evidence="4 5">
    <name type="scientific">Callosobruchus maculatus</name>
    <name type="common">Southern cowpea weevil</name>
    <name type="synonym">Pulse bruchid</name>
    <dbReference type="NCBI Taxonomy" id="64391"/>
    <lineage>
        <taxon>Eukaryota</taxon>
        <taxon>Metazoa</taxon>
        <taxon>Ecdysozoa</taxon>
        <taxon>Arthropoda</taxon>
        <taxon>Hexapoda</taxon>
        <taxon>Insecta</taxon>
        <taxon>Pterygota</taxon>
        <taxon>Neoptera</taxon>
        <taxon>Endopterygota</taxon>
        <taxon>Coleoptera</taxon>
        <taxon>Polyphaga</taxon>
        <taxon>Cucujiformia</taxon>
        <taxon>Chrysomeloidea</taxon>
        <taxon>Chrysomelidae</taxon>
        <taxon>Bruchinae</taxon>
        <taxon>Bruchini</taxon>
        <taxon>Callosobruchus</taxon>
    </lineage>
</organism>
<dbReference type="OrthoDB" id="2962993at2759"/>
<dbReference type="GO" id="GO:0006631">
    <property type="term" value="P:fatty acid metabolic process"/>
    <property type="evidence" value="ECO:0007669"/>
    <property type="project" value="TreeGrafter"/>
</dbReference>
<dbReference type="AlphaFoldDB" id="A0A653C4L4"/>
<protein>
    <recommendedName>
        <fullName evidence="6">AMP-dependent synthetase/ligase domain-containing protein</fullName>
    </recommendedName>
</protein>
<accession>A0A653C4L4</accession>
<dbReference type="PROSITE" id="PS00455">
    <property type="entry name" value="AMP_BINDING"/>
    <property type="match status" value="1"/>
</dbReference>
<dbReference type="CDD" id="cd05941">
    <property type="entry name" value="MCS"/>
    <property type="match status" value="1"/>
</dbReference>
<dbReference type="PANTHER" id="PTHR43201:SF8">
    <property type="entry name" value="ACYL-COA SYNTHETASE FAMILY MEMBER 3"/>
    <property type="match status" value="1"/>
</dbReference>
<feature type="domain" description="AMP-dependent synthetase/ligase" evidence="2">
    <location>
        <begin position="44"/>
        <end position="420"/>
    </location>
</feature>
<comment type="similarity">
    <text evidence="1">Belongs to the ATP-dependent AMP-binding enzyme family.</text>
</comment>
<dbReference type="Proteomes" id="UP000410492">
    <property type="component" value="Unassembled WGS sequence"/>
</dbReference>
<dbReference type="InterPro" id="IPR025110">
    <property type="entry name" value="AMP-bd_C"/>
</dbReference>
<dbReference type="InterPro" id="IPR000873">
    <property type="entry name" value="AMP-dep_synth/lig_dom"/>
</dbReference>
<dbReference type="PANTHER" id="PTHR43201">
    <property type="entry name" value="ACYL-COA SYNTHETASE"/>
    <property type="match status" value="1"/>
</dbReference>
<proteinExistence type="inferred from homology"/>
<name>A0A653C4L4_CALMS</name>
<dbReference type="Pfam" id="PF00501">
    <property type="entry name" value="AMP-binding"/>
    <property type="match status" value="1"/>
</dbReference>
<dbReference type="InterPro" id="IPR045851">
    <property type="entry name" value="AMP-bd_C_sf"/>
</dbReference>
<dbReference type="Pfam" id="PF13193">
    <property type="entry name" value="AMP-binding_C"/>
    <property type="match status" value="1"/>
</dbReference>
<dbReference type="InterPro" id="IPR042099">
    <property type="entry name" value="ANL_N_sf"/>
</dbReference>
<reference evidence="4 5" key="1">
    <citation type="submission" date="2019-01" db="EMBL/GenBank/DDBJ databases">
        <authorList>
            <person name="Sayadi A."/>
        </authorList>
    </citation>
    <scope>NUCLEOTIDE SEQUENCE [LARGE SCALE GENOMIC DNA]</scope>
</reference>
<evidence type="ECO:0000259" key="2">
    <source>
        <dbReference type="Pfam" id="PF00501"/>
    </source>
</evidence>
<dbReference type="SUPFAM" id="SSF56801">
    <property type="entry name" value="Acetyl-CoA synthetase-like"/>
    <property type="match status" value="1"/>
</dbReference>
<dbReference type="EMBL" id="CAACVG010006832">
    <property type="protein sequence ID" value="VEN42059.1"/>
    <property type="molecule type" value="Genomic_DNA"/>
</dbReference>
<evidence type="ECO:0000256" key="1">
    <source>
        <dbReference type="ARBA" id="ARBA00006432"/>
    </source>
</evidence>
<dbReference type="Gene3D" id="3.40.50.12780">
    <property type="entry name" value="N-terminal domain of ligase-like"/>
    <property type="match status" value="1"/>
</dbReference>
<evidence type="ECO:0008006" key="6">
    <source>
        <dbReference type="Google" id="ProtNLM"/>
    </source>
</evidence>